<dbReference type="PANTHER" id="PTHR34380">
    <property type="entry name" value="BNAA03G12380D PROTEIN"/>
    <property type="match status" value="1"/>
</dbReference>
<feature type="region of interest" description="Disordered" evidence="2">
    <location>
        <begin position="1"/>
        <end position="22"/>
    </location>
</feature>
<feature type="coiled-coil region" evidence="1">
    <location>
        <begin position="52"/>
        <end position="111"/>
    </location>
</feature>
<keyword evidence="4" id="KW-1185">Reference proteome</keyword>
<dbReference type="Proteomes" id="UP000237347">
    <property type="component" value="Unassembled WGS sequence"/>
</dbReference>
<dbReference type="PANTHER" id="PTHR34380:SF1">
    <property type="entry name" value="OS01G0221300 PROTEIN"/>
    <property type="match status" value="1"/>
</dbReference>
<dbReference type="EMBL" id="PKMF04000745">
    <property type="protein sequence ID" value="KAK7820263.1"/>
    <property type="molecule type" value="Genomic_DNA"/>
</dbReference>
<protein>
    <submittedName>
        <fullName evidence="3">Uncharacterized protein</fullName>
    </submittedName>
</protein>
<evidence type="ECO:0000256" key="2">
    <source>
        <dbReference type="SAM" id="MobiDB-lite"/>
    </source>
</evidence>
<evidence type="ECO:0000313" key="3">
    <source>
        <dbReference type="EMBL" id="KAK7820263.1"/>
    </source>
</evidence>
<accession>A0AAW0J0F8</accession>
<sequence length="264" mass="29767">MSSRPVPAFALDSNGDCTNPKNQSISELVSKLRTAYRSKDFDRVEEVLVARETKLKREFENEKKQNALLTEKFQMENLDRIYLEDELENQKKALEAALERERKAEEAKNSKQDVKNVVGVLRRRICELECENVKAKGEVDLWKKRFEELGIRVSKLEEDIAMLTDLEPPVNNNGGGEVIRDGSDEVGGVVYGPHLLRSGNCTSIRGKALYSEAAKKQPSFGDLTHFSPTFSLKNLRSSLCDVLLFQNVGHDCPISPFFLGLDTT</sequence>
<name>A0AAW0J0F8_QUESU</name>
<evidence type="ECO:0000313" key="4">
    <source>
        <dbReference type="Proteomes" id="UP000237347"/>
    </source>
</evidence>
<comment type="caution">
    <text evidence="3">The sequence shown here is derived from an EMBL/GenBank/DDBJ whole genome shotgun (WGS) entry which is preliminary data.</text>
</comment>
<dbReference type="AlphaFoldDB" id="A0AAW0J0F8"/>
<evidence type="ECO:0000256" key="1">
    <source>
        <dbReference type="SAM" id="Coils"/>
    </source>
</evidence>
<proteinExistence type="predicted"/>
<reference evidence="3 4" key="1">
    <citation type="journal article" date="2018" name="Sci. Data">
        <title>The draft genome sequence of cork oak.</title>
        <authorList>
            <person name="Ramos A.M."/>
            <person name="Usie A."/>
            <person name="Barbosa P."/>
            <person name="Barros P.M."/>
            <person name="Capote T."/>
            <person name="Chaves I."/>
            <person name="Simoes F."/>
            <person name="Abreu I."/>
            <person name="Carrasquinho I."/>
            <person name="Faro C."/>
            <person name="Guimaraes J.B."/>
            <person name="Mendonca D."/>
            <person name="Nobrega F."/>
            <person name="Rodrigues L."/>
            <person name="Saibo N.J.M."/>
            <person name="Varela M.C."/>
            <person name="Egas C."/>
            <person name="Matos J."/>
            <person name="Miguel C.M."/>
            <person name="Oliveira M.M."/>
            <person name="Ricardo C.P."/>
            <person name="Goncalves S."/>
        </authorList>
    </citation>
    <scope>NUCLEOTIDE SEQUENCE [LARGE SCALE GENOMIC DNA]</scope>
    <source>
        <strain evidence="4">cv. HL8</strain>
    </source>
</reference>
<gene>
    <name evidence="3" type="ORF">CFP56_038997</name>
</gene>
<keyword evidence="1" id="KW-0175">Coiled coil</keyword>
<organism evidence="3 4">
    <name type="scientific">Quercus suber</name>
    <name type="common">Cork oak</name>
    <dbReference type="NCBI Taxonomy" id="58331"/>
    <lineage>
        <taxon>Eukaryota</taxon>
        <taxon>Viridiplantae</taxon>
        <taxon>Streptophyta</taxon>
        <taxon>Embryophyta</taxon>
        <taxon>Tracheophyta</taxon>
        <taxon>Spermatophyta</taxon>
        <taxon>Magnoliopsida</taxon>
        <taxon>eudicotyledons</taxon>
        <taxon>Gunneridae</taxon>
        <taxon>Pentapetalae</taxon>
        <taxon>rosids</taxon>
        <taxon>fabids</taxon>
        <taxon>Fagales</taxon>
        <taxon>Fagaceae</taxon>
        <taxon>Quercus</taxon>
    </lineage>
</organism>